<dbReference type="RefSeq" id="WP_091610029.1">
    <property type="nucleotide sequence ID" value="NZ_FNNC01000001.1"/>
</dbReference>
<protein>
    <submittedName>
        <fullName evidence="1">Uncharacterized protein</fullName>
    </submittedName>
</protein>
<dbReference type="EMBL" id="FNNC01000001">
    <property type="protein sequence ID" value="SDW00324.1"/>
    <property type="molecule type" value="Genomic_DNA"/>
</dbReference>
<organism evidence="1 2">
    <name type="scientific">Marinococcus luteus</name>
    <dbReference type="NCBI Taxonomy" id="1122204"/>
    <lineage>
        <taxon>Bacteria</taxon>
        <taxon>Bacillati</taxon>
        <taxon>Bacillota</taxon>
        <taxon>Bacilli</taxon>
        <taxon>Bacillales</taxon>
        <taxon>Bacillaceae</taxon>
        <taxon>Marinococcus</taxon>
    </lineage>
</organism>
<reference evidence="1 2" key="1">
    <citation type="submission" date="2016-10" db="EMBL/GenBank/DDBJ databases">
        <authorList>
            <person name="de Groot N.N."/>
        </authorList>
    </citation>
    <scope>NUCLEOTIDE SEQUENCE [LARGE SCALE GENOMIC DNA]</scope>
    <source>
        <strain evidence="1 2">DSM 23126</strain>
    </source>
</reference>
<gene>
    <name evidence="1" type="ORF">SAMN05421781_0057</name>
</gene>
<name>A0A1H2Q0Y6_9BACI</name>
<dbReference type="OrthoDB" id="2964367at2"/>
<evidence type="ECO:0000313" key="2">
    <source>
        <dbReference type="Proteomes" id="UP000199488"/>
    </source>
</evidence>
<dbReference type="STRING" id="1122204.SAMN05421781_0057"/>
<keyword evidence="2" id="KW-1185">Reference proteome</keyword>
<proteinExistence type="predicted"/>
<evidence type="ECO:0000313" key="1">
    <source>
        <dbReference type="EMBL" id="SDW00324.1"/>
    </source>
</evidence>
<accession>A0A1H2Q0Y6</accession>
<dbReference type="Proteomes" id="UP000199488">
    <property type="component" value="Unassembled WGS sequence"/>
</dbReference>
<dbReference type="AlphaFoldDB" id="A0A1H2Q0Y6"/>
<sequence length="155" mass="18437">MDWSKEFDFHKNDTEDSTAEKMKRISKCIDKLWGDFDEILMEIVEQGELEKEDYRKRFRDETFTIELLESELKGSVSGHFDRNIDVMVDLTLDEPKKKSLSQVFLPNDKLYLIDTRSNQWVIAEAGKKPKDCTKLEKKHIEQIFAHMLREYKVTK</sequence>